<keyword evidence="4" id="KW-1185">Reference proteome</keyword>
<sequence length="131" mass="13881">MCAGTLGVSYLESGFFDVVPGVALWGGDINSNSGEGNYIGFPQVYLPYPPLQLVGPGYLAGTPHRDGFGSQFIMTLDESGLNHLSYRTIFGRVRNPESDVFNALRGVGGYGPGVRSRPGKPIEVIGCGVLL</sequence>
<reference evidence="3" key="1">
    <citation type="journal article" date="2020" name="Nat. Commun.">
        <title>Large-scale genome sequencing of mycorrhizal fungi provides insights into the early evolution of symbiotic traits.</title>
        <authorList>
            <person name="Miyauchi S."/>
            <person name="Kiss E."/>
            <person name="Kuo A."/>
            <person name="Drula E."/>
            <person name="Kohler A."/>
            <person name="Sanchez-Garcia M."/>
            <person name="Morin E."/>
            <person name="Andreopoulos B."/>
            <person name="Barry K.W."/>
            <person name="Bonito G."/>
            <person name="Buee M."/>
            <person name="Carver A."/>
            <person name="Chen C."/>
            <person name="Cichocki N."/>
            <person name="Clum A."/>
            <person name="Culley D."/>
            <person name="Crous P.W."/>
            <person name="Fauchery L."/>
            <person name="Girlanda M."/>
            <person name="Hayes R.D."/>
            <person name="Keri Z."/>
            <person name="LaButti K."/>
            <person name="Lipzen A."/>
            <person name="Lombard V."/>
            <person name="Magnuson J."/>
            <person name="Maillard F."/>
            <person name="Murat C."/>
            <person name="Nolan M."/>
            <person name="Ohm R.A."/>
            <person name="Pangilinan J."/>
            <person name="Pereira M.F."/>
            <person name="Perotto S."/>
            <person name="Peter M."/>
            <person name="Pfister S."/>
            <person name="Riley R."/>
            <person name="Sitrit Y."/>
            <person name="Stielow J.B."/>
            <person name="Szollosi G."/>
            <person name="Zifcakova L."/>
            <person name="Stursova M."/>
            <person name="Spatafora J.W."/>
            <person name="Tedersoo L."/>
            <person name="Vaario L.M."/>
            <person name="Yamada A."/>
            <person name="Yan M."/>
            <person name="Wang P."/>
            <person name="Xu J."/>
            <person name="Bruns T."/>
            <person name="Baldrian P."/>
            <person name="Vilgalys R."/>
            <person name="Dunand C."/>
            <person name="Henrissat B."/>
            <person name="Grigoriev I.V."/>
            <person name="Hibbett D."/>
            <person name="Nagy L.G."/>
            <person name="Martin F.M."/>
        </authorList>
    </citation>
    <scope>NUCLEOTIDE SEQUENCE</scope>
    <source>
        <strain evidence="3">UP504</strain>
    </source>
</reference>
<dbReference type="SUPFAM" id="SSF50891">
    <property type="entry name" value="Cyclophilin-like"/>
    <property type="match status" value="1"/>
</dbReference>
<comment type="caution">
    <text evidence="3">The sequence shown here is derived from an EMBL/GenBank/DDBJ whole genome shotgun (WGS) entry which is preliminary data.</text>
</comment>
<evidence type="ECO:0000259" key="2">
    <source>
        <dbReference type="PROSITE" id="PS50072"/>
    </source>
</evidence>
<dbReference type="AlphaFoldDB" id="A0A9P6DEV8"/>
<dbReference type="Gene3D" id="2.40.100.10">
    <property type="entry name" value="Cyclophilin-like"/>
    <property type="match status" value="1"/>
</dbReference>
<dbReference type="GO" id="GO:0003755">
    <property type="term" value="F:peptidyl-prolyl cis-trans isomerase activity"/>
    <property type="evidence" value="ECO:0007669"/>
    <property type="project" value="UniProtKB-EC"/>
</dbReference>
<dbReference type="PROSITE" id="PS50072">
    <property type="entry name" value="CSA_PPIASE_2"/>
    <property type="match status" value="1"/>
</dbReference>
<accession>A0A9P6DEV8</accession>
<evidence type="ECO:0000256" key="1">
    <source>
        <dbReference type="ARBA" id="ARBA00000971"/>
    </source>
</evidence>
<dbReference type="Proteomes" id="UP000886523">
    <property type="component" value="Unassembled WGS sequence"/>
</dbReference>
<gene>
    <name evidence="3" type="ORF">BS47DRAFT_1402595</name>
</gene>
<dbReference type="InterPro" id="IPR029000">
    <property type="entry name" value="Cyclophilin-like_dom_sf"/>
</dbReference>
<dbReference type="InterPro" id="IPR002130">
    <property type="entry name" value="Cyclophilin-type_PPIase_dom"/>
</dbReference>
<evidence type="ECO:0000313" key="4">
    <source>
        <dbReference type="Proteomes" id="UP000886523"/>
    </source>
</evidence>
<dbReference type="EMBL" id="MU129403">
    <property type="protein sequence ID" value="KAF9503241.1"/>
    <property type="molecule type" value="Genomic_DNA"/>
</dbReference>
<evidence type="ECO:0000313" key="3">
    <source>
        <dbReference type="EMBL" id="KAF9503241.1"/>
    </source>
</evidence>
<feature type="domain" description="PPIase cyclophilin-type" evidence="2">
    <location>
        <begin position="1"/>
        <end position="129"/>
    </location>
</feature>
<comment type="catalytic activity">
    <reaction evidence="1">
        <text>[protein]-peptidylproline (omega=180) = [protein]-peptidylproline (omega=0)</text>
        <dbReference type="Rhea" id="RHEA:16237"/>
        <dbReference type="Rhea" id="RHEA-COMP:10747"/>
        <dbReference type="Rhea" id="RHEA-COMP:10748"/>
        <dbReference type="ChEBI" id="CHEBI:83833"/>
        <dbReference type="ChEBI" id="CHEBI:83834"/>
        <dbReference type="EC" id="5.2.1.8"/>
    </reaction>
</comment>
<organism evidence="3 4">
    <name type="scientific">Hydnum rufescens UP504</name>
    <dbReference type="NCBI Taxonomy" id="1448309"/>
    <lineage>
        <taxon>Eukaryota</taxon>
        <taxon>Fungi</taxon>
        <taxon>Dikarya</taxon>
        <taxon>Basidiomycota</taxon>
        <taxon>Agaricomycotina</taxon>
        <taxon>Agaricomycetes</taxon>
        <taxon>Cantharellales</taxon>
        <taxon>Hydnaceae</taxon>
        <taxon>Hydnum</taxon>
    </lineage>
</organism>
<protein>
    <recommendedName>
        <fullName evidence="2">PPIase cyclophilin-type domain-containing protein</fullName>
    </recommendedName>
</protein>
<proteinExistence type="predicted"/>
<name>A0A9P6DEV8_9AGAM</name>